<dbReference type="EMBL" id="CP163431">
    <property type="protein sequence ID" value="XDQ02865.1"/>
    <property type="molecule type" value="Genomic_DNA"/>
</dbReference>
<proteinExistence type="predicted"/>
<dbReference type="NCBIfam" id="TIGR03891">
    <property type="entry name" value="thiopep_ocin"/>
    <property type="match status" value="1"/>
</dbReference>
<dbReference type="AlphaFoldDB" id="A0AB39M9N5"/>
<dbReference type="Pfam" id="PF14028">
    <property type="entry name" value="Lant_dehydr_C"/>
    <property type="match status" value="1"/>
</dbReference>
<evidence type="ECO:0000313" key="2">
    <source>
        <dbReference type="EMBL" id="XDQ02865.1"/>
    </source>
</evidence>
<dbReference type="InterPro" id="IPR023809">
    <property type="entry name" value="Thiopep_bacteriocin_synth_dom"/>
</dbReference>
<dbReference type="RefSeq" id="WP_369188937.1">
    <property type="nucleotide sequence ID" value="NZ_CP163431.1"/>
</dbReference>
<name>A0AB39M9N5_9ACTN</name>
<evidence type="ECO:0000259" key="1">
    <source>
        <dbReference type="Pfam" id="PF14028"/>
    </source>
</evidence>
<accession>A0AB39M9N5</accession>
<sequence>MPAAEEFWMDPSHENSAVEQAILAVLTGTPIAEAAAQLNSSTDLLAEAAARYRAAGRTALDTQPELSQGHQVNIEFTDYSTAERAFGAYLLPLLRQERETGALVAWWFVRKHPCWRLRITPGPATTIDGVTKPISTALDNAVSRGVVTRWWPSLYEPETTAFGGPIGMDIAHGLFHTDSLGVLNYLHRDNTDDRGLLDPKATSLLVISLFLRAAHQEWSEQGDVWARVEAARTLPDDVPVERVTAMTGAMRRLLAIDAVPALVADGPLAPTAEWIAGFERGGRALGHCGREGQLTLGTRSILARHILFHWNRMGFTTRQQAIWARAARETILRN</sequence>
<reference evidence="2" key="1">
    <citation type="submission" date="2024-07" db="EMBL/GenBank/DDBJ databases">
        <authorList>
            <person name="Yu S.T."/>
        </authorList>
    </citation>
    <scope>NUCLEOTIDE SEQUENCE</scope>
    <source>
        <strain evidence="2">R08</strain>
    </source>
</reference>
<gene>
    <name evidence="2" type="ORF">AB5J58_23090</name>
</gene>
<feature type="domain" description="Thiopeptide-type bacteriocin biosynthesis" evidence="1">
    <location>
        <begin position="77"/>
        <end position="329"/>
    </location>
</feature>
<organism evidence="2">
    <name type="scientific">Streptomyces sp. R08</name>
    <dbReference type="NCBI Taxonomy" id="3238624"/>
    <lineage>
        <taxon>Bacteria</taxon>
        <taxon>Bacillati</taxon>
        <taxon>Actinomycetota</taxon>
        <taxon>Actinomycetes</taxon>
        <taxon>Kitasatosporales</taxon>
        <taxon>Streptomycetaceae</taxon>
        <taxon>Streptomyces</taxon>
    </lineage>
</organism>
<protein>
    <submittedName>
        <fullName evidence="2">Thiopeptide-type bacteriocin biosynthesis protein</fullName>
    </submittedName>
</protein>